<organism evidence="2 3">
    <name type="scientific">Saccharothrix lopnurensis</name>
    <dbReference type="NCBI Taxonomy" id="1670621"/>
    <lineage>
        <taxon>Bacteria</taxon>
        <taxon>Bacillati</taxon>
        <taxon>Actinomycetota</taxon>
        <taxon>Actinomycetes</taxon>
        <taxon>Pseudonocardiales</taxon>
        <taxon>Pseudonocardiaceae</taxon>
        <taxon>Saccharothrix</taxon>
    </lineage>
</organism>
<dbReference type="EMBL" id="JBHSQO010000004">
    <property type="protein sequence ID" value="MFC6088871.1"/>
    <property type="molecule type" value="Genomic_DNA"/>
</dbReference>
<protein>
    <submittedName>
        <fullName evidence="2">Transcriptional regulator</fullName>
    </submittedName>
</protein>
<dbReference type="RefSeq" id="WP_380633696.1">
    <property type="nucleotide sequence ID" value="NZ_JBHSQO010000004.1"/>
</dbReference>
<dbReference type="InterPro" id="IPR036390">
    <property type="entry name" value="WH_DNA-bd_sf"/>
</dbReference>
<evidence type="ECO:0000313" key="3">
    <source>
        <dbReference type="Proteomes" id="UP001596220"/>
    </source>
</evidence>
<dbReference type="PANTHER" id="PTHR37318">
    <property type="entry name" value="BSL7504 PROTEIN"/>
    <property type="match status" value="1"/>
</dbReference>
<dbReference type="Proteomes" id="UP001596220">
    <property type="component" value="Unassembled WGS sequence"/>
</dbReference>
<dbReference type="InterPro" id="IPR027395">
    <property type="entry name" value="WH_DNA-bd_dom"/>
</dbReference>
<dbReference type="Pfam" id="PF13601">
    <property type="entry name" value="HTH_34"/>
    <property type="match status" value="1"/>
</dbReference>
<dbReference type="PANTHER" id="PTHR37318:SF1">
    <property type="entry name" value="BSL7504 PROTEIN"/>
    <property type="match status" value="1"/>
</dbReference>
<feature type="domain" description="Winged helix DNA-binding" evidence="1">
    <location>
        <begin position="18"/>
        <end position="94"/>
    </location>
</feature>
<evidence type="ECO:0000259" key="1">
    <source>
        <dbReference type="Pfam" id="PF13601"/>
    </source>
</evidence>
<sequence>MSEHPTAALDDVVHRRHRLGLLTIASEAERVEFGYLGTTLELTAGNLSRHISVLEDAGLPEAEKGYEGKRPRTWVAIAAAGRGAPAREVAALRALPARHDER</sequence>
<dbReference type="Gene3D" id="1.10.10.10">
    <property type="entry name" value="Winged helix-like DNA-binding domain superfamily/Winged helix DNA-binding domain"/>
    <property type="match status" value="1"/>
</dbReference>
<reference evidence="3" key="1">
    <citation type="journal article" date="2019" name="Int. J. Syst. Evol. Microbiol.">
        <title>The Global Catalogue of Microorganisms (GCM) 10K type strain sequencing project: providing services to taxonomists for standard genome sequencing and annotation.</title>
        <authorList>
            <consortium name="The Broad Institute Genomics Platform"/>
            <consortium name="The Broad Institute Genome Sequencing Center for Infectious Disease"/>
            <person name="Wu L."/>
            <person name="Ma J."/>
        </authorList>
    </citation>
    <scope>NUCLEOTIDE SEQUENCE [LARGE SCALE GENOMIC DNA]</scope>
    <source>
        <strain evidence="3">CGMCC 4.7246</strain>
    </source>
</reference>
<keyword evidence="3" id="KW-1185">Reference proteome</keyword>
<evidence type="ECO:0000313" key="2">
    <source>
        <dbReference type="EMBL" id="MFC6088871.1"/>
    </source>
</evidence>
<accession>A0ABW1P0U3</accession>
<proteinExistence type="predicted"/>
<comment type="caution">
    <text evidence="2">The sequence shown here is derived from an EMBL/GenBank/DDBJ whole genome shotgun (WGS) entry which is preliminary data.</text>
</comment>
<name>A0ABW1P0U3_9PSEU</name>
<gene>
    <name evidence="2" type="ORF">ACFP3R_06260</name>
</gene>
<dbReference type="InterPro" id="IPR036388">
    <property type="entry name" value="WH-like_DNA-bd_sf"/>
</dbReference>
<dbReference type="SUPFAM" id="SSF46785">
    <property type="entry name" value="Winged helix' DNA-binding domain"/>
    <property type="match status" value="1"/>
</dbReference>